<dbReference type="GO" id="GO:0009289">
    <property type="term" value="C:pilus"/>
    <property type="evidence" value="ECO:0007669"/>
    <property type="project" value="InterPro"/>
</dbReference>
<organism evidence="2 3">
    <name type="scientific">Scandinavium goeteborgense</name>
    <dbReference type="NCBI Taxonomy" id="1851514"/>
    <lineage>
        <taxon>Bacteria</taxon>
        <taxon>Pseudomonadati</taxon>
        <taxon>Pseudomonadota</taxon>
        <taxon>Gammaproteobacteria</taxon>
        <taxon>Enterobacterales</taxon>
        <taxon>Enterobacteriaceae</taxon>
        <taxon>Scandinavium</taxon>
    </lineage>
</organism>
<accession>A0A4R6EM89</accession>
<keyword evidence="3" id="KW-1185">Reference proteome</keyword>
<dbReference type="OrthoDB" id="6052623at2"/>
<gene>
    <name evidence="2" type="ORF">EC847_103303</name>
</gene>
<reference evidence="2 3" key="1">
    <citation type="submission" date="2019-03" db="EMBL/GenBank/DDBJ databases">
        <title>Genomic analyses of the natural microbiome of Caenorhabditis elegans.</title>
        <authorList>
            <person name="Samuel B."/>
        </authorList>
    </citation>
    <scope>NUCLEOTIDE SEQUENCE [LARGE SCALE GENOMIC DNA]</scope>
    <source>
        <strain evidence="2 3">BIGb0156</strain>
    </source>
</reference>
<keyword evidence="1" id="KW-0732">Signal</keyword>
<comment type="caution">
    <text evidence="2">The sequence shown here is derived from an EMBL/GenBank/DDBJ whole genome shotgun (WGS) entry which is preliminary data.</text>
</comment>
<name>A0A4R6EM89_SCAGO</name>
<dbReference type="Pfam" id="PF04449">
    <property type="entry name" value="Fimbrial_CS1"/>
    <property type="match status" value="1"/>
</dbReference>
<sequence length="164" mass="16747">MNIVMKSVITAIAFGVAVNAFAIEKDITVNATVDSTLDMTLSDGQPLPASVDMQYTPGVGLAPTTLDTKIWSNDALKDVKASLASTPELNNTTGTGKATLAVKLGSQALTPVPTTLAAAVLFPTGEVDQGSVTLPLEILPASTAPLASGNYTGMVSLILTQATE</sequence>
<dbReference type="Proteomes" id="UP000295530">
    <property type="component" value="Unassembled WGS sequence"/>
</dbReference>
<protein>
    <submittedName>
        <fullName evidence="2">CS1 type fimbrial major subunit</fullName>
    </submittedName>
</protein>
<dbReference type="Gene3D" id="2.60.40.2040">
    <property type="entry name" value="CFA/I fimbrial subunit E, pilin domain"/>
    <property type="match status" value="1"/>
</dbReference>
<evidence type="ECO:0000256" key="1">
    <source>
        <dbReference type="SAM" id="SignalP"/>
    </source>
</evidence>
<evidence type="ECO:0000313" key="2">
    <source>
        <dbReference type="EMBL" id="TDN60119.1"/>
    </source>
</evidence>
<dbReference type="InterPro" id="IPR007540">
    <property type="entry name" value="Fimbrial_CS1-type"/>
</dbReference>
<dbReference type="AlphaFoldDB" id="A0A4R6EM89"/>
<feature type="signal peptide" evidence="1">
    <location>
        <begin position="1"/>
        <end position="22"/>
    </location>
</feature>
<proteinExistence type="predicted"/>
<feature type="chain" id="PRO_5020854402" evidence="1">
    <location>
        <begin position="23"/>
        <end position="164"/>
    </location>
</feature>
<evidence type="ECO:0000313" key="3">
    <source>
        <dbReference type="Proteomes" id="UP000295530"/>
    </source>
</evidence>
<dbReference type="EMBL" id="SNVX01000003">
    <property type="protein sequence ID" value="TDN60119.1"/>
    <property type="molecule type" value="Genomic_DNA"/>
</dbReference>